<dbReference type="EMBL" id="BGPR01000009">
    <property type="protein sequence ID" value="GBL76153.1"/>
    <property type="molecule type" value="Genomic_DNA"/>
</dbReference>
<dbReference type="Proteomes" id="UP000499080">
    <property type="component" value="Unassembled WGS sequence"/>
</dbReference>
<gene>
    <name evidence="1" type="ORF">AVEN_234436_1</name>
</gene>
<evidence type="ECO:0008006" key="3">
    <source>
        <dbReference type="Google" id="ProtNLM"/>
    </source>
</evidence>
<comment type="caution">
    <text evidence="1">The sequence shown here is derived from an EMBL/GenBank/DDBJ whole genome shotgun (WGS) entry which is preliminary data.</text>
</comment>
<evidence type="ECO:0000313" key="2">
    <source>
        <dbReference type="Proteomes" id="UP000499080"/>
    </source>
</evidence>
<sequence>MFELETVLYQAHETSPGPDGVTYNMLRHLNTTFLSNQLLLCNRIWTEQKYPSQWHEAIVISILKPGKDPSNPLHYRPIALTSCLCKTLERMVNSRLIFELENKGASPRCRVVFVEGGLILTTSSFWKPKYAMHLSGGTTLSLYSLI</sequence>
<evidence type="ECO:0000313" key="1">
    <source>
        <dbReference type="EMBL" id="GBL76153.1"/>
    </source>
</evidence>
<dbReference type="AlphaFoldDB" id="A0A4Y2A8N8"/>
<protein>
    <recommendedName>
        <fullName evidence="3">Reverse transcriptase domain-containing protein</fullName>
    </recommendedName>
</protein>
<dbReference type="PANTHER" id="PTHR19446">
    <property type="entry name" value="REVERSE TRANSCRIPTASES"/>
    <property type="match status" value="1"/>
</dbReference>
<proteinExistence type="predicted"/>
<organism evidence="1 2">
    <name type="scientific">Araneus ventricosus</name>
    <name type="common">Orbweaver spider</name>
    <name type="synonym">Epeira ventricosa</name>
    <dbReference type="NCBI Taxonomy" id="182803"/>
    <lineage>
        <taxon>Eukaryota</taxon>
        <taxon>Metazoa</taxon>
        <taxon>Ecdysozoa</taxon>
        <taxon>Arthropoda</taxon>
        <taxon>Chelicerata</taxon>
        <taxon>Arachnida</taxon>
        <taxon>Araneae</taxon>
        <taxon>Araneomorphae</taxon>
        <taxon>Entelegynae</taxon>
        <taxon>Araneoidea</taxon>
        <taxon>Araneidae</taxon>
        <taxon>Araneus</taxon>
    </lineage>
</organism>
<keyword evidence="2" id="KW-1185">Reference proteome</keyword>
<reference evidence="1 2" key="1">
    <citation type="journal article" date="2019" name="Sci. Rep.">
        <title>Orb-weaving spider Araneus ventricosus genome elucidates the spidroin gene catalogue.</title>
        <authorList>
            <person name="Kono N."/>
            <person name="Nakamura H."/>
            <person name="Ohtoshi R."/>
            <person name="Moran D.A.P."/>
            <person name="Shinohara A."/>
            <person name="Yoshida Y."/>
            <person name="Fujiwara M."/>
            <person name="Mori M."/>
            <person name="Tomita M."/>
            <person name="Arakawa K."/>
        </authorList>
    </citation>
    <scope>NUCLEOTIDE SEQUENCE [LARGE SCALE GENOMIC DNA]</scope>
</reference>
<accession>A0A4Y2A8N8</accession>
<name>A0A4Y2A8N8_ARAVE</name>